<keyword evidence="3" id="KW-1185">Reference proteome</keyword>
<sequence>MTSPVAAQKPIPFLSGLALTETQLRILANHYLSSDVIKQHSPAQDADFDEDEPRCYLYILDVVPSYDGKPPKPNFSSKHLTWMWKKLGKPPAWDDVKFVVRRWPQDPGLPEPKWLHERMYSNDETSQPGNPQA</sequence>
<feature type="region of interest" description="Disordered" evidence="1">
    <location>
        <begin position="107"/>
        <end position="133"/>
    </location>
</feature>
<evidence type="ECO:0000313" key="2">
    <source>
        <dbReference type="EMBL" id="THV01048.1"/>
    </source>
</evidence>
<evidence type="ECO:0000313" key="3">
    <source>
        <dbReference type="Proteomes" id="UP000297245"/>
    </source>
</evidence>
<accession>A0A4S8MEK6</accession>
<dbReference type="Proteomes" id="UP000297245">
    <property type="component" value="Unassembled WGS sequence"/>
</dbReference>
<dbReference type="AlphaFoldDB" id="A0A4S8MEK6"/>
<dbReference type="EMBL" id="ML179095">
    <property type="protein sequence ID" value="THV01048.1"/>
    <property type="molecule type" value="Genomic_DNA"/>
</dbReference>
<proteinExistence type="predicted"/>
<dbReference type="OrthoDB" id="3013340at2759"/>
<organism evidence="2 3">
    <name type="scientific">Dendrothele bispora (strain CBS 962.96)</name>
    <dbReference type="NCBI Taxonomy" id="1314807"/>
    <lineage>
        <taxon>Eukaryota</taxon>
        <taxon>Fungi</taxon>
        <taxon>Dikarya</taxon>
        <taxon>Basidiomycota</taxon>
        <taxon>Agaricomycotina</taxon>
        <taxon>Agaricomycetes</taxon>
        <taxon>Agaricomycetidae</taxon>
        <taxon>Agaricales</taxon>
        <taxon>Agaricales incertae sedis</taxon>
        <taxon>Dendrothele</taxon>
    </lineage>
</organism>
<gene>
    <name evidence="2" type="ORF">K435DRAFT_963720</name>
</gene>
<reference evidence="2 3" key="1">
    <citation type="journal article" date="2019" name="Nat. Ecol. Evol.">
        <title>Megaphylogeny resolves global patterns of mushroom evolution.</title>
        <authorList>
            <person name="Varga T."/>
            <person name="Krizsan K."/>
            <person name="Foldi C."/>
            <person name="Dima B."/>
            <person name="Sanchez-Garcia M."/>
            <person name="Sanchez-Ramirez S."/>
            <person name="Szollosi G.J."/>
            <person name="Szarkandi J.G."/>
            <person name="Papp V."/>
            <person name="Albert L."/>
            <person name="Andreopoulos W."/>
            <person name="Angelini C."/>
            <person name="Antonin V."/>
            <person name="Barry K.W."/>
            <person name="Bougher N.L."/>
            <person name="Buchanan P."/>
            <person name="Buyck B."/>
            <person name="Bense V."/>
            <person name="Catcheside P."/>
            <person name="Chovatia M."/>
            <person name="Cooper J."/>
            <person name="Damon W."/>
            <person name="Desjardin D."/>
            <person name="Finy P."/>
            <person name="Geml J."/>
            <person name="Haridas S."/>
            <person name="Hughes K."/>
            <person name="Justo A."/>
            <person name="Karasinski D."/>
            <person name="Kautmanova I."/>
            <person name="Kiss B."/>
            <person name="Kocsube S."/>
            <person name="Kotiranta H."/>
            <person name="LaButti K.M."/>
            <person name="Lechner B.E."/>
            <person name="Liimatainen K."/>
            <person name="Lipzen A."/>
            <person name="Lukacs Z."/>
            <person name="Mihaltcheva S."/>
            <person name="Morgado L.N."/>
            <person name="Niskanen T."/>
            <person name="Noordeloos M.E."/>
            <person name="Ohm R.A."/>
            <person name="Ortiz-Santana B."/>
            <person name="Ovrebo C."/>
            <person name="Racz N."/>
            <person name="Riley R."/>
            <person name="Savchenko A."/>
            <person name="Shiryaev A."/>
            <person name="Soop K."/>
            <person name="Spirin V."/>
            <person name="Szebenyi C."/>
            <person name="Tomsovsky M."/>
            <person name="Tulloss R.E."/>
            <person name="Uehling J."/>
            <person name="Grigoriev I.V."/>
            <person name="Vagvolgyi C."/>
            <person name="Papp T."/>
            <person name="Martin F.M."/>
            <person name="Miettinen O."/>
            <person name="Hibbett D.S."/>
            <person name="Nagy L.G."/>
        </authorList>
    </citation>
    <scope>NUCLEOTIDE SEQUENCE [LARGE SCALE GENOMIC DNA]</scope>
    <source>
        <strain evidence="2 3">CBS 962.96</strain>
    </source>
</reference>
<feature type="compositionally biased region" description="Polar residues" evidence="1">
    <location>
        <begin position="122"/>
        <end position="133"/>
    </location>
</feature>
<protein>
    <submittedName>
        <fullName evidence="2">Uncharacterized protein</fullName>
    </submittedName>
</protein>
<evidence type="ECO:0000256" key="1">
    <source>
        <dbReference type="SAM" id="MobiDB-lite"/>
    </source>
</evidence>
<name>A0A4S8MEK6_DENBC</name>